<reference evidence="7" key="1">
    <citation type="journal article" date="2019" name="Int. J. Syst. Evol. Microbiol.">
        <title>The Global Catalogue of Microorganisms (GCM) 10K type strain sequencing project: providing services to taxonomists for standard genome sequencing and annotation.</title>
        <authorList>
            <consortium name="The Broad Institute Genomics Platform"/>
            <consortium name="The Broad Institute Genome Sequencing Center for Infectious Disease"/>
            <person name="Wu L."/>
            <person name="Ma J."/>
        </authorList>
    </citation>
    <scope>NUCLEOTIDE SEQUENCE [LARGE SCALE GENOMIC DNA]</scope>
    <source>
        <strain evidence="7">CGMCC 4.7246</strain>
    </source>
</reference>
<dbReference type="PROSITE" id="PS50931">
    <property type="entry name" value="HTH_LYSR"/>
    <property type="match status" value="1"/>
</dbReference>
<evidence type="ECO:0000256" key="1">
    <source>
        <dbReference type="ARBA" id="ARBA00009437"/>
    </source>
</evidence>
<evidence type="ECO:0000256" key="2">
    <source>
        <dbReference type="ARBA" id="ARBA00023015"/>
    </source>
</evidence>
<dbReference type="Pfam" id="PF03466">
    <property type="entry name" value="LysR_substrate"/>
    <property type="match status" value="1"/>
</dbReference>
<keyword evidence="7" id="KW-1185">Reference proteome</keyword>
<evidence type="ECO:0000313" key="6">
    <source>
        <dbReference type="EMBL" id="MFC6094020.1"/>
    </source>
</evidence>
<dbReference type="RefSeq" id="WP_380641795.1">
    <property type="nucleotide sequence ID" value="NZ_JBHSQO010000053.1"/>
</dbReference>
<comment type="similarity">
    <text evidence="1">Belongs to the LysR transcriptional regulatory family.</text>
</comment>
<sequence length="309" mass="31927">MDTRLLRTFCTIARLRSFSAAARELGYTQSAVSQHVVALESDLGTTLLGRRPVVLTEAGERLLEHAAPILMRLDAARADVARVAAQPTSRLAVGIAPAASAVAPVVARQARRVGVRDLTLRVLPPVAVAEAVAVGDVDVGVVAAPAVRTDPLSLPAVSSLRATPLTESPALVAVPRDHPIAGRPGVSPPDLADARWIDAPEALGSLDELCATTGLPPLRVAVRCTGVDLDTLRRLLVAGEGLALLPAEAITPDLVGVPLVGLDLVYRSEVLHRREEDGVVAALVAALVAAPATGSPGVPSAPPGPRRRT</sequence>
<keyword evidence="3" id="KW-0238">DNA-binding</keyword>
<dbReference type="PANTHER" id="PTHR30126">
    <property type="entry name" value="HTH-TYPE TRANSCRIPTIONAL REGULATOR"/>
    <property type="match status" value="1"/>
</dbReference>
<dbReference type="InterPro" id="IPR000847">
    <property type="entry name" value="LysR_HTH_N"/>
</dbReference>
<dbReference type="CDD" id="cd05466">
    <property type="entry name" value="PBP2_LTTR_substrate"/>
    <property type="match status" value="1"/>
</dbReference>
<dbReference type="Pfam" id="PF00126">
    <property type="entry name" value="HTH_1"/>
    <property type="match status" value="1"/>
</dbReference>
<proteinExistence type="inferred from homology"/>
<evidence type="ECO:0000259" key="5">
    <source>
        <dbReference type="PROSITE" id="PS50931"/>
    </source>
</evidence>
<dbReference type="InterPro" id="IPR036388">
    <property type="entry name" value="WH-like_DNA-bd_sf"/>
</dbReference>
<dbReference type="InterPro" id="IPR005119">
    <property type="entry name" value="LysR_subst-bd"/>
</dbReference>
<gene>
    <name evidence="6" type="ORF">ACFP3R_32535</name>
</gene>
<feature type="domain" description="HTH lysR-type" evidence="5">
    <location>
        <begin position="1"/>
        <end position="56"/>
    </location>
</feature>
<accession>A0ABW1PF30</accession>
<keyword evidence="4" id="KW-0804">Transcription</keyword>
<evidence type="ECO:0000256" key="4">
    <source>
        <dbReference type="ARBA" id="ARBA00023163"/>
    </source>
</evidence>
<dbReference type="SUPFAM" id="SSF46785">
    <property type="entry name" value="Winged helix' DNA-binding domain"/>
    <property type="match status" value="1"/>
</dbReference>
<evidence type="ECO:0000256" key="3">
    <source>
        <dbReference type="ARBA" id="ARBA00023125"/>
    </source>
</evidence>
<dbReference type="Gene3D" id="3.40.190.290">
    <property type="match status" value="1"/>
</dbReference>
<protein>
    <submittedName>
        <fullName evidence="6">LysR family transcriptional regulator</fullName>
    </submittedName>
</protein>
<organism evidence="6 7">
    <name type="scientific">Saccharothrix lopnurensis</name>
    <dbReference type="NCBI Taxonomy" id="1670621"/>
    <lineage>
        <taxon>Bacteria</taxon>
        <taxon>Bacillati</taxon>
        <taxon>Actinomycetota</taxon>
        <taxon>Actinomycetes</taxon>
        <taxon>Pseudonocardiales</taxon>
        <taxon>Pseudonocardiaceae</taxon>
        <taxon>Saccharothrix</taxon>
    </lineage>
</organism>
<name>A0ABW1PF30_9PSEU</name>
<dbReference type="PRINTS" id="PR00039">
    <property type="entry name" value="HTHLYSR"/>
</dbReference>
<dbReference type="InterPro" id="IPR036390">
    <property type="entry name" value="WH_DNA-bd_sf"/>
</dbReference>
<dbReference type="EMBL" id="JBHSQO010000053">
    <property type="protein sequence ID" value="MFC6094020.1"/>
    <property type="molecule type" value="Genomic_DNA"/>
</dbReference>
<keyword evidence="2" id="KW-0805">Transcription regulation</keyword>
<comment type="caution">
    <text evidence="6">The sequence shown here is derived from an EMBL/GenBank/DDBJ whole genome shotgun (WGS) entry which is preliminary data.</text>
</comment>
<dbReference type="PANTHER" id="PTHR30126:SF39">
    <property type="entry name" value="HTH-TYPE TRANSCRIPTIONAL REGULATOR CYSL"/>
    <property type="match status" value="1"/>
</dbReference>
<evidence type="ECO:0000313" key="7">
    <source>
        <dbReference type="Proteomes" id="UP001596220"/>
    </source>
</evidence>
<dbReference type="Gene3D" id="1.10.10.10">
    <property type="entry name" value="Winged helix-like DNA-binding domain superfamily/Winged helix DNA-binding domain"/>
    <property type="match status" value="1"/>
</dbReference>
<dbReference type="SUPFAM" id="SSF53850">
    <property type="entry name" value="Periplasmic binding protein-like II"/>
    <property type="match status" value="1"/>
</dbReference>
<dbReference type="Proteomes" id="UP001596220">
    <property type="component" value="Unassembled WGS sequence"/>
</dbReference>